<evidence type="ECO:0000256" key="4">
    <source>
        <dbReference type="RuleBase" id="RU004020"/>
    </source>
</evidence>
<reference evidence="7 8" key="1">
    <citation type="submission" date="2016-11" db="EMBL/GenBank/DDBJ databases">
        <title>The macronuclear genome of Stentor coeruleus: a giant cell with tiny introns.</title>
        <authorList>
            <person name="Slabodnick M."/>
            <person name="Ruby J.G."/>
            <person name="Reiff S.B."/>
            <person name="Swart E.C."/>
            <person name="Gosai S."/>
            <person name="Prabakaran S."/>
            <person name="Witkowska E."/>
            <person name="Larue G.E."/>
            <person name="Fisher S."/>
            <person name="Freeman R.M."/>
            <person name="Gunawardena J."/>
            <person name="Chu W."/>
            <person name="Stover N.A."/>
            <person name="Gregory B.D."/>
            <person name="Nowacki M."/>
            <person name="Derisi J."/>
            <person name="Roy S.W."/>
            <person name="Marshall W.F."/>
            <person name="Sood P."/>
        </authorList>
    </citation>
    <scope>NUCLEOTIDE SEQUENCE [LARGE SCALE GENOMIC DNA]</scope>
    <source>
        <strain evidence="7">WM001</strain>
    </source>
</reference>
<evidence type="ECO:0000313" key="7">
    <source>
        <dbReference type="EMBL" id="OMJ78283.1"/>
    </source>
</evidence>
<dbReference type="OrthoDB" id="60033at2759"/>
<protein>
    <recommendedName>
        <fullName evidence="6">HSF-type DNA-binding domain-containing protein</fullName>
    </recommendedName>
</protein>
<accession>A0A1R2BN92</accession>
<keyword evidence="8" id="KW-1185">Reference proteome</keyword>
<dbReference type="GO" id="GO:0003700">
    <property type="term" value="F:DNA-binding transcription factor activity"/>
    <property type="evidence" value="ECO:0007669"/>
    <property type="project" value="InterPro"/>
</dbReference>
<dbReference type="FunFam" id="1.10.10.10:FF:000334">
    <property type="entry name" value="Heat shock factor protein 2"/>
    <property type="match status" value="1"/>
</dbReference>
<dbReference type="InterPro" id="IPR036390">
    <property type="entry name" value="WH_DNA-bd_sf"/>
</dbReference>
<dbReference type="Gene3D" id="1.10.10.10">
    <property type="entry name" value="Winged helix-like DNA-binding domain superfamily/Winged helix DNA-binding domain"/>
    <property type="match status" value="1"/>
</dbReference>
<feature type="coiled-coil region" evidence="5">
    <location>
        <begin position="114"/>
        <end position="155"/>
    </location>
</feature>
<dbReference type="GO" id="GO:0005634">
    <property type="term" value="C:nucleus"/>
    <property type="evidence" value="ECO:0007669"/>
    <property type="project" value="UniProtKB-SubCell"/>
</dbReference>
<evidence type="ECO:0000313" key="8">
    <source>
        <dbReference type="Proteomes" id="UP000187209"/>
    </source>
</evidence>
<keyword evidence="5" id="KW-0175">Coiled coil</keyword>
<dbReference type="PROSITE" id="PS00434">
    <property type="entry name" value="HSF_DOMAIN"/>
    <property type="match status" value="1"/>
</dbReference>
<evidence type="ECO:0000256" key="1">
    <source>
        <dbReference type="ARBA" id="ARBA00004123"/>
    </source>
</evidence>
<evidence type="ECO:0000256" key="3">
    <source>
        <dbReference type="ARBA" id="ARBA00023242"/>
    </source>
</evidence>
<organism evidence="7 8">
    <name type="scientific">Stentor coeruleus</name>
    <dbReference type="NCBI Taxonomy" id="5963"/>
    <lineage>
        <taxon>Eukaryota</taxon>
        <taxon>Sar</taxon>
        <taxon>Alveolata</taxon>
        <taxon>Ciliophora</taxon>
        <taxon>Postciliodesmatophora</taxon>
        <taxon>Heterotrichea</taxon>
        <taxon>Heterotrichida</taxon>
        <taxon>Stentoridae</taxon>
        <taxon>Stentor</taxon>
    </lineage>
</organism>
<name>A0A1R2BN92_9CILI</name>
<dbReference type="PANTHER" id="PTHR10015:SF206">
    <property type="entry name" value="HSF-TYPE DNA-BINDING DOMAIN-CONTAINING PROTEIN"/>
    <property type="match status" value="1"/>
</dbReference>
<dbReference type="SUPFAM" id="SSF46785">
    <property type="entry name" value="Winged helix' DNA-binding domain"/>
    <property type="match status" value="1"/>
</dbReference>
<gene>
    <name evidence="7" type="ORF">SteCoe_21963</name>
</gene>
<dbReference type="InterPro" id="IPR036388">
    <property type="entry name" value="WH-like_DNA-bd_sf"/>
</dbReference>
<comment type="similarity">
    <text evidence="4">Belongs to the HSF family.</text>
</comment>
<proteinExistence type="inferred from homology"/>
<evidence type="ECO:0000259" key="6">
    <source>
        <dbReference type="PROSITE" id="PS00434"/>
    </source>
</evidence>
<dbReference type="SMART" id="SM00415">
    <property type="entry name" value="HSF"/>
    <property type="match status" value="1"/>
</dbReference>
<evidence type="ECO:0000256" key="5">
    <source>
        <dbReference type="SAM" id="Coils"/>
    </source>
</evidence>
<comment type="subcellular location">
    <subcellularLocation>
        <location evidence="1">Nucleus</location>
    </subcellularLocation>
</comment>
<dbReference type="InterPro" id="IPR000232">
    <property type="entry name" value="HSF_DNA-bd"/>
</dbReference>
<comment type="caution">
    <text evidence="7">The sequence shown here is derived from an EMBL/GenBank/DDBJ whole genome shotgun (WGS) entry which is preliminary data.</text>
</comment>
<dbReference type="AlphaFoldDB" id="A0A1R2BN92"/>
<dbReference type="Proteomes" id="UP000187209">
    <property type="component" value="Unassembled WGS sequence"/>
</dbReference>
<keyword evidence="2" id="KW-0238">DNA-binding</keyword>
<dbReference type="PANTHER" id="PTHR10015">
    <property type="entry name" value="HEAT SHOCK TRANSCRIPTION FACTOR"/>
    <property type="match status" value="1"/>
</dbReference>
<dbReference type="GO" id="GO:0043565">
    <property type="term" value="F:sequence-specific DNA binding"/>
    <property type="evidence" value="ECO:0007669"/>
    <property type="project" value="InterPro"/>
</dbReference>
<dbReference type="PRINTS" id="PR00056">
    <property type="entry name" value="HSFDOMAIN"/>
</dbReference>
<dbReference type="EMBL" id="MPUH01000530">
    <property type="protein sequence ID" value="OMJ78283.1"/>
    <property type="molecule type" value="Genomic_DNA"/>
</dbReference>
<sequence>MKNRKNTHHGPASFVKKLFKILKDPNFESIISWTEKGTSFVIKDQHLFTNLVLPQYYKHQNFASFVRQLNMYDFHKVSESSIEFMHPLFQRNYSALLKEIRRKSAETTLNKDNMQKLTDRIQKFQSQQSQMENILLSLEKQYDNIVEQNQLLIEELIKSRQRETTVRKLLSNFRDERVQSLDRLQVFEEKVEDFEDYGKLSPL</sequence>
<feature type="domain" description="HSF-type DNA-binding" evidence="6">
    <location>
        <begin position="53"/>
        <end position="77"/>
    </location>
</feature>
<evidence type="ECO:0000256" key="2">
    <source>
        <dbReference type="ARBA" id="ARBA00023125"/>
    </source>
</evidence>
<keyword evidence="3" id="KW-0539">Nucleus</keyword>
<dbReference type="Pfam" id="PF00447">
    <property type="entry name" value="HSF_DNA-bind"/>
    <property type="match status" value="1"/>
</dbReference>